<dbReference type="RefSeq" id="WP_078692672.1">
    <property type="nucleotide sequence ID" value="NZ_FUWX01000004.1"/>
</dbReference>
<keyword evidence="6 10" id="KW-0547">Nucleotide-binding</keyword>
<keyword evidence="5 10" id="KW-0548">Nucleotidyltransferase</keyword>
<accession>A0A1T4JW36</accession>
<dbReference type="OrthoDB" id="5295945at2"/>
<dbReference type="InterPro" id="IPR014729">
    <property type="entry name" value="Rossmann-like_a/b/a_fold"/>
</dbReference>
<evidence type="ECO:0000256" key="9">
    <source>
        <dbReference type="ARBA" id="ARBA00048721"/>
    </source>
</evidence>
<dbReference type="PANTHER" id="PTHR39321">
    <property type="entry name" value="NICOTINATE-NUCLEOTIDE ADENYLYLTRANSFERASE-RELATED"/>
    <property type="match status" value="1"/>
</dbReference>
<dbReference type="PANTHER" id="PTHR39321:SF3">
    <property type="entry name" value="PHOSPHOPANTETHEINE ADENYLYLTRANSFERASE"/>
    <property type="match status" value="1"/>
</dbReference>
<dbReference type="GO" id="GO:0005524">
    <property type="term" value="F:ATP binding"/>
    <property type="evidence" value="ECO:0007669"/>
    <property type="project" value="UniProtKB-KW"/>
</dbReference>
<reference evidence="12 13" key="1">
    <citation type="submission" date="2017-02" db="EMBL/GenBank/DDBJ databases">
        <authorList>
            <person name="Peterson S.W."/>
        </authorList>
    </citation>
    <scope>NUCLEOTIDE SEQUENCE [LARGE SCALE GENOMIC DNA]</scope>
    <source>
        <strain evidence="12 13">ATCC 700028</strain>
    </source>
</reference>
<dbReference type="SUPFAM" id="SSF52374">
    <property type="entry name" value="Nucleotidylyl transferase"/>
    <property type="match status" value="1"/>
</dbReference>
<dbReference type="AlphaFoldDB" id="A0A1T4JW36"/>
<proteinExistence type="inferred from homology"/>
<dbReference type="STRING" id="180163.SAMN02745174_00124"/>
<dbReference type="CDD" id="cd02165">
    <property type="entry name" value="NMNAT"/>
    <property type="match status" value="1"/>
</dbReference>
<name>A0A1T4JW36_9FUSO</name>
<comment type="similarity">
    <text evidence="10">Belongs to the NadD family.</text>
</comment>
<gene>
    <name evidence="10" type="primary">nadD</name>
    <name evidence="12" type="ORF">SAMN02745174_00124</name>
</gene>
<keyword evidence="7 10" id="KW-0067">ATP-binding</keyword>
<protein>
    <recommendedName>
        <fullName evidence="10">Probable nicotinate-nucleotide adenylyltransferase</fullName>
        <ecNumber evidence="10">2.7.7.18</ecNumber>
    </recommendedName>
    <alternativeName>
        <fullName evidence="10">Deamido-NAD(+) diphosphorylase</fullName>
    </alternativeName>
    <alternativeName>
        <fullName evidence="10">Deamido-NAD(+) pyrophosphorylase</fullName>
    </alternativeName>
    <alternativeName>
        <fullName evidence="10">Nicotinate mononucleotide adenylyltransferase</fullName>
        <shortName evidence="10">NaMN adenylyltransferase</shortName>
    </alternativeName>
</protein>
<dbReference type="EMBL" id="FUWX01000004">
    <property type="protein sequence ID" value="SJZ34339.1"/>
    <property type="molecule type" value="Genomic_DNA"/>
</dbReference>
<sequence length="188" mass="22260">MKIGIYGGSFNPIHRGHISVAKYALEKLNLDKLIIIPVGIPSHRENNLVNGKFRMEMCRLAFENMEKIEISDIEINNCGINYTYDTLMKIKNIYGQGEYFEIIGEDSGENFIKWKNYKEILKEAKVIVLRRKGYKKVIENKNMVYLPSPYFEISSTELRNYIKLNKNIKKYIPDKVEEFIRKYRLYEK</sequence>
<keyword evidence="13" id="KW-1185">Reference proteome</keyword>
<evidence type="ECO:0000256" key="1">
    <source>
        <dbReference type="ARBA" id="ARBA00002324"/>
    </source>
</evidence>
<dbReference type="NCBIfam" id="TIGR00482">
    <property type="entry name" value="nicotinate (nicotinamide) nucleotide adenylyltransferase"/>
    <property type="match status" value="1"/>
</dbReference>
<keyword evidence="4 10" id="KW-0808">Transferase</keyword>
<evidence type="ECO:0000256" key="10">
    <source>
        <dbReference type="HAMAP-Rule" id="MF_00244"/>
    </source>
</evidence>
<dbReference type="Proteomes" id="UP000191153">
    <property type="component" value="Unassembled WGS sequence"/>
</dbReference>
<evidence type="ECO:0000256" key="3">
    <source>
        <dbReference type="ARBA" id="ARBA00022642"/>
    </source>
</evidence>
<dbReference type="HAMAP" id="MF_00244">
    <property type="entry name" value="NaMN_adenylyltr"/>
    <property type="match status" value="1"/>
</dbReference>
<evidence type="ECO:0000256" key="2">
    <source>
        <dbReference type="ARBA" id="ARBA00005019"/>
    </source>
</evidence>
<dbReference type="GO" id="GO:0004515">
    <property type="term" value="F:nicotinate-nucleotide adenylyltransferase activity"/>
    <property type="evidence" value="ECO:0007669"/>
    <property type="project" value="UniProtKB-UniRule"/>
</dbReference>
<dbReference type="Gene3D" id="3.40.50.620">
    <property type="entry name" value="HUPs"/>
    <property type="match status" value="1"/>
</dbReference>
<dbReference type="EC" id="2.7.7.18" evidence="10"/>
<dbReference type="InterPro" id="IPR005248">
    <property type="entry name" value="NadD/NMNAT"/>
</dbReference>
<dbReference type="NCBIfam" id="NF000840">
    <property type="entry name" value="PRK00071.1-3"/>
    <property type="match status" value="1"/>
</dbReference>
<evidence type="ECO:0000313" key="13">
    <source>
        <dbReference type="Proteomes" id="UP000191153"/>
    </source>
</evidence>
<dbReference type="InterPro" id="IPR004821">
    <property type="entry name" value="Cyt_trans-like"/>
</dbReference>
<comment type="function">
    <text evidence="1 10">Catalyzes the reversible adenylation of nicotinate mononucleotide (NaMN) to nicotinic acid adenine dinucleotide (NaAD).</text>
</comment>
<evidence type="ECO:0000256" key="6">
    <source>
        <dbReference type="ARBA" id="ARBA00022741"/>
    </source>
</evidence>
<comment type="catalytic activity">
    <reaction evidence="9 10">
        <text>nicotinate beta-D-ribonucleotide + ATP + H(+) = deamido-NAD(+) + diphosphate</text>
        <dbReference type="Rhea" id="RHEA:22860"/>
        <dbReference type="ChEBI" id="CHEBI:15378"/>
        <dbReference type="ChEBI" id="CHEBI:30616"/>
        <dbReference type="ChEBI" id="CHEBI:33019"/>
        <dbReference type="ChEBI" id="CHEBI:57502"/>
        <dbReference type="ChEBI" id="CHEBI:58437"/>
        <dbReference type="EC" id="2.7.7.18"/>
    </reaction>
</comment>
<keyword evidence="3 10" id="KW-0662">Pyridine nucleotide biosynthesis</keyword>
<evidence type="ECO:0000256" key="7">
    <source>
        <dbReference type="ARBA" id="ARBA00022840"/>
    </source>
</evidence>
<evidence type="ECO:0000256" key="5">
    <source>
        <dbReference type="ARBA" id="ARBA00022695"/>
    </source>
</evidence>
<dbReference type="GO" id="GO:0009435">
    <property type="term" value="P:NAD+ biosynthetic process"/>
    <property type="evidence" value="ECO:0007669"/>
    <property type="project" value="UniProtKB-UniRule"/>
</dbReference>
<dbReference type="Pfam" id="PF01467">
    <property type="entry name" value="CTP_transf_like"/>
    <property type="match status" value="1"/>
</dbReference>
<dbReference type="NCBIfam" id="TIGR00125">
    <property type="entry name" value="cyt_tran_rel"/>
    <property type="match status" value="1"/>
</dbReference>
<dbReference type="UniPathway" id="UPA00253">
    <property type="reaction ID" value="UER00332"/>
</dbReference>
<evidence type="ECO:0000313" key="12">
    <source>
        <dbReference type="EMBL" id="SJZ34339.1"/>
    </source>
</evidence>
<feature type="domain" description="Cytidyltransferase-like" evidence="11">
    <location>
        <begin position="5"/>
        <end position="160"/>
    </location>
</feature>
<keyword evidence="8 10" id="KW-0520">NAD</keyword>
<evidence type="ECO:0000256" key="4">
    <source>
        <dbReference type="ARBA" id="ARBA00022679"/>
    </source>
</evidence>
<organism evidence="12 13">
    <name type="scientific">Cetobacterium ceti</name>
    <dbReference type="NCBI Taxonomy" id="180163"/>
    <lineage>
        <taxon>Bacteria</taxon>
        <taxon>Fusobacteriati</taxon>
        <taxon>Fusobacteriota</taxon>
        <taxon>Fusobacteriia</taxon>
        <taxon>Fusobacteriales</taxon>
        <taxon>Fusobacteriaceae</taxon>
        <taxon>Cetobacterium</taxon>
    </lineage>
</organism>
<evidence type="ECO:0000256" key="8">
    <source>
        <dbReference type="ARBA" id="ARBA00023027"/>
    </source>
</evidence>
<evidence type="ECO:0000259" key="11">
    <source>
        <dbReference type="Pfam" id="PF01467"/>
    </source>
</evidence>
<comment type="pathway">
    <text evidence="2 10">Cofactor biosynthesis; NAD(+) biosynthesis; deamido-NAD(+) from nicotinate D-ribonucleotide: step 1/1.</text>
</comment>